<keyword evidence="8" id="KW-1185">Reference proteome</keyword>
<feature type="domain" description="Thioester reductase (TE)" evidence="6">
    <location>
        <begin position="17"/>
        <end position="318"/>
    </location>
</feature>
<keyword evidence="3 4" id="KW-0443">Lipid metabolism</keyword>
<dbReference type="PANTHER" id="PTHR11011:SF99">
    <property type="entry name" value="FATTY ACYL-COA REDUCTASE 3"/>
    <property type="match status" value="1"/>
</dbReference>
<dbReference type="PANTHER" id="PTHR11011">
    <property type="entry name" value="MALE STERILITY PROTEIN 2-RELATED"/>
    <property type="match status" value="1"/>
</dbReference>
<dbReference type="CDD" id="cd09071">
    <property type="entry name" value="FAR_C"/>
    <property type="match status" value="1"/>
</dbReference>
<dbReference type="InterPro" id="IPR026055">
    <property type="entry name" value="FAR"/>
</dbReference>
<dbReference type="InterPro" id="IPR013120">
    <property type="entry name" value="FAR_NAD-bd"/>
</dbReference>
<evidence type="ECO:0000313" key="8">
    <source>
        <dbReference type="Proteomes" id="UP000826271"/>
    </source>
</evidence>
<comment type="similarity">
    <text evidence="1 4">Belongs to the fatty acyl-CoA reductase family.</text>
</comment>
<feature type="domain" description="Fatty acyl-CoA reductase C-terminal" evidence="5">
    <location>
        <begin position="392"/>
        <end position="490"/>
    </location>
</feature>
<dbReference type="EC" id="1.2.1.84" evidence="4"/>
<evidence type="ECO:0000313" key="7">
    <source>
        <dbReference type="EMBL" id="KAG8387509.1"/>
    </source>
</evidence>
<dbReference type="Pfam" id="PF07993">
    <property type="entry name" value="NAD_binding_4"/>
    <property type="match status" value="1"/>
</dbReference>
<keyword evidence="2 4" id="KW-0444">Lipid biosynthesis</keyword>
<dbReference type="Pfam" id="PF03015">
    <property type="entry name" value="Sterile"/>
    <property type="match status" value="1"/>
</dbReference>
<dbReference type="Gene3D" id="3.40.50.720">
    <property type="entry name" value="NAD(P)-binding Rossmann-like Domain"/>
    <property type="match status" value="1"/>
</dbReference>
<evidence type="ECO:0000256" key="3">
    <source>
        <dbReference type="ARBA" id="ARBA00023098"/>
    </source>
</evidence>
<dbReference type="AlphaFoldDB" id="A0AAV6XXJ5"/>
<sequence>MELGSILQFLENKSILVTGATGFLAKIFIEKILRVQPNVKKLYLLLRASDMKSAMQRFNNEVIAKELFKVLKEKCGENLSSLISDKVRVVAGDITCEDLGIIDSCLLGEMWKEIDVVANLAATTKFDERYDVSLGINTLGAKHVLNFARKCNKLMVLLHVSTAYVSGEKEGLILETPYKMGETLNGASGLDIETEKKFVDETLKQLRIENCSEDSITSAMKDLGIQRAKKYGWPNTYVFTKAMGEMLLGHLKENMPLVIIRPTIVTSTYKEPFPGWVEGIRTIDSLGVGYGKGKIKCFLGDPKSIIDVIPADMVVNAIIVAMAAHANQPNERIYHIGSSVSNPLEFTWLQDYGLRYFTKHPWINKNGKPVIVGEITVLKTMDSFRKYMAIHYLLPLKVLKIVNTASCQYFQGLYLNLIRKVKFVMRLVELYEPYLFFKGFYDDMNAEKLRLAVKEIGAEAELFYFDPKSINWEDYFMNTHLPGVVKRLFK</sequence>
<evidence type="ECO:0000259" key="6">
    <source>
        <dbReference type="Pfam" id="PF07993"/>
    </source>
</evidence>
<keyword evidence="4" id="KW-0560">Oxidoreductase</keyword>
<comment type="caution">
    <text evidence="7">The sequence shown here is derived from an EMBL/GenBank/DDBJ whole genome shotgun (WGS) entry which is preliminary data.</text>
</comment>
<dbReference type="InterPro" id="IPR036291">
    <property type="entry name" value="NAD(P)-bd_dom_sf"/>
</dbReference>
<dbReference type="InterPro" id="IPR033640">
    <property type="entry name" value="FAR_C"/>
</dbReference>
<dbReference type="GO" id="GO:0010345">
    <property type="term" value="P:suberin biosynthetic process"/>
    <property type="evidence" value="ECO:0007669"/>
    <property type="project" value="TreeGrafter"/>
</dbReference>
<dbReference type="GO" id="GO:0080019">
    <property type="term" value="F:alcohol-forming very long-chain fatty acyl-CoA reductase activity"/>
    <property type="evidence" value="ECO:0007669"/>
    <property type="project" value="InterPro"/>
</dbReference>
<name>A0AAV6XXJ5_9LAMI</name>
<evidence type="ECO:0000256" key="2">
    <source>
        <dbReference type="ARBA" id="ARBA00022516"/>
    </source>
</evidence>
<organism evidence="7 8">
    <name type="scientific">Buddleja alternifolia</name>
    <dbReference type="NCBI Taxonomy" id="168488"/>
    <lineage>
        <taxon>Eukaryota</taxon>
        <taxon>Viridiplantae</taxon>
        <taxon>Streptophyta</taxon>
        <taxon>Embryophyta</taxon>
        <taxon>Tracheophyta</taxon>
        <taxon>Spermatophyta</taxon>
        <taxon>Magnoliopsida</taxon>
        <taxon>eudicotyledons</taxon>
        <taxon>Gunneridae</taxon>
        <taxon>Pentapetalae</taxon>
        <taxon>asterids</taxon>
        <taxon>lamiids</taxon>
        <taxon>Lamiales</taxon>
        <taxon>Scrophulariaceae</taxon>
        <taxon>Buddlejeae</taxon>
        <taxon>Buddleja</taxon>
    </lineage>
</organism>
<keyword evidence="4" id="KW-0521">NADP</keyword>
<dbReference type="SUPFAM" id="SSF51735">
    <property type="entry name" value="NAD(P)-binding Rossmann-fold domains"/>
    <property type="match status" value="1"/>
</dbReference>
<accession>A0AAV6XXJ5</accession>
<comment type="function">
    <text evidence="4">Catalyzes the reduction of fatty acyl-CoA to fatty alcohols.</text>
</comment>
<evidence type="ECO:0000256" key="1">
    <source>
        <dbReference type="ARBA" id="ARBA00005928"/>
    </source>
</evidence>
<dbReference type="GO" id="GO:0035336">
    <property type="term" value="P:long-chain fatty-acyl-CoA metabolic process"/>
    <property type="evidence" value="ECO:0007669"/>
    <property type="project" value="TreeGrafter"/>
</dbReference>
<gene>
    <name evidence="7" type="ORF">BUALT_Bualt02G0028500</name>
</gene>
<reference evidence="7" key="1">
    <citation type="submission" date="2019-10" db="EMBL/GenBank/DDBJ databases">
        <authorList>
            <person name="Zhang R."/>
            <person name="Pan Y."/>
            <person name="Wang J."/>
            <person name="Ma R."/>
            <person name="Yu S."/>
        </authorList>
    </citation>
    <scope>NUCLEOTIDE SEQUENCE</scope>
    <source>
        <strain evidence="7">LA-IB0</strain>
        <tissue evidence="7">Leaf</tissue>
    </source>
</reference>
<evidence type="ECO:0000259" key="5">
    <source>
        <dbReference type="Pfam" id="PF03015"/>
    </source>
</evidence>
<protein>
    <recommendedName>
        <fullName evidence="4">Fatty acyl-CoA reductase</fullName>
        <ecNumber evidence="4">1.2.1.84</ecNumber>
    </recommendedName>
</protein>
<comment type="catalytic activity">
    <reaction evidence="4">
        <text>a long-chain fatty acyl-CoA + 2 NADPH + 2 H(+) = a long-chain primary fatty alcohol + 2 NADP(+) + CoA</text>
        <dbReference type="Rhea" id="RHEA:52716"/>
        <dbReference type="ChEBI" id="CHEBI:15378"/>
        <dbReference type="ChEBI" id="CHEBI:57287"/>
        <dbReference type="ChEBI" id="CHEBI:57783"/>
        <dbReference type="ChEBI" id="CHEBI:58349"/>
        <dbReference type="ChEBI" id="CHEBI:77396"/>
        <dbReference type="ChEBI" id="CHEBI:83139"/>
        <dbReference type="EC" id="1.2.1.84"/>
    </reaction>
</comment>
<proteinExistence type="inferred from homology"/>
<dbReference type="EMBL" id="WHWC01000002">
    <property type="protein sequence ID" value="KAG8387509.1"/>
    <property type="molecule type" value="Genomic_DNA"/>
</dbReference>
<dbReference type="CDD" id="cd05236">
    <property type="entry name" value="FAR-N_SDR_e"/>
    <property type="match status" value="1"/>
</dbReference>
<dbReference type="Proteomes" id="UP000826271">
    <property type="component" value="Unassembled WGS sequence"/>
</dbReference>
<dbReference type="GO" id="GO:0102965">
    <property type="term" value="F:alcohol-forming long-chain fatty acyl-CoA reductase activity"/>
    <property type="evidence" value="ECO:0007669"/>
    <property type="project" value="UniProtKB-EC"/>
</dbReference>
<evidence type="ECO:0000256" key="4">
    <source>
        <dbReference type="RuleBase" id="RU363097"/>
    </source>
</evidence>